<dbReference type="PRINTS" id="PR00455">
    <property type="entry name" value="HTHTETR"/>
</dbReference>
<dbReference type="Proteomes" id="UP000076268">
    <property type="component" value="Unassembled WGS sequence"/>
</dbReference>
<dbReference type="STRING" id="1794912.AXX12_14325"/>
<evidence type="ECO:0000256" key="4">
    <source>
        <dbReference type="PROSITE-ProRule" id="PRU00335"/>
    </source>
</evidence>
<evidence type="ECO:0000256" key="2">
    <source>
        <dbReference type="ARBA" id="ARBA00023125"/>
    </source>
</evidence>
<keyword evidence="3" id="KW-0804">Transcription</keyword>
<dbReference type="Pfam" id="PF00440">
    <property type="entry name" value="TetR_N"/>
    <property type="match status" value="1"/>
</dbReference>
<evidence type="ECO:0000313" key="7">
    <source>
        <dbReference type="Proteomes" id="UP000076268"/>
    </source>
</evidence>
<proteinExistence type="predicted"/>
<evidence type="ECO:0000259" key="5">
    <source>
        <dbReference type="PROSITE" id="PS50977"/>
    </source>
</evidence>
<accession>A0A154BMW3</accession>
<protein>
    <recommendedName>
        <fullName evidence="5">HTH tetR-type domain-containing protein</fullName>
    </recommendedName>
</protein>
<dbReference type="PROSITE" id="PS01081">
    <property type="entry name" value="HTH_TETR_1"/>
    <property type="match status" value="1"/>
</dbReference>
<name>A0A154BMW3_ANASB</name>
<dbReference type="InterPro" id="IPR036271">
    <property type="entry name" value="Tet_transcr_reg_TetR-rel_C_sf"/>
</dbReference>
<sequence>MTKENIIIAALRLFLMRGYKSVSLIDVANEVGITKGGIYHYFSSKDDLLHVSLHLLVDRFEATYRDIFSEQNTIKTVLHSLIVERSVENYFKDLLQVTESCTLDYAHFVIEVMSKFPDIKQRIEQNSLIVCESLSQKIQRAMEKGELKSGFDSFALAAVILSLVNGQNSLGSHFQSPVVRQRMMGTVSGMLDI</sequence>
<keyword evidence="7" id="KW-1185">Reference proteome</keyword>
<keyword evidence="2 4" id="KW-0238">DNA-binding</keyword>
<evidence type="ECO:0000256" key="3">
    <source>
        <dbReference type="ARBA" id="ARBA00023163"/>
    </source>
</evidence>
<feature type="domain" description="HTH tetR-type" evidence="5">
    <location>
        <begin position="1"/>
        <end position="60"/>
    </location>
</feature>
<evidence type="ECO:0000256" key="1">
    <source>
        <dbReference type="ARBA" id="ARBA00023015"/>
    </source>
</evidence>
<dbReference type="InterPro" id="IPR001647">
    <property type="entry name" value="HTH_TetR"/>
</dbReference>
<dbReference type="Gene3D" id="1.10.357.10">
    <property type="entry name" value="Tetracycline Repressor, domain 2"/>
    <property type="match status" value="1"/>
</dbReference>
<reference evidence="6 7" key="1">
    <citation type="submission" date="2016-02" db="EMBL/GenBank/DDBJ databases">
        <title>Anaerosporomusa subterraneum gen. nov., sp. nov., a spore-forming obligate anaerobe isolated from saprolite.</title>
        <authorList>
            <person name="Choi J.K."/>
            <person name="Shah M."/>
            <person name="Yee N."/>
        </authorList>
    </citation>
    <scope>NUCLEOTIDE SEQUENCE [LARGE SCALE GENOMIC DNA]</scope>
    <source>
        <strain evidence="6 7">RU4</strain>
    </source>
</reference>
<dbReference type="SUPFAM" id="SSF46689">
    <property type="entry name" value="Homeodomain-like"/>
    <property type="match status" value="1"/>
</dbReference>
<dbReference type="EMBL" id="LSGP01000025">
    <property type="protein sequence ID" value="KYZ75327.1"/>
    <property type="molecule type" value="Genomic_DNA"/>
</dbReference>
<feature type="DNA-binding region" description="H-T-H motif" evidence="4">
    <location>
        <begin position="23"/>
        <end position="42"/>
    </location>
</feature>
<dbReference type="SUPFAM" id="SSF48498">
    <property type="entry name" value="Tetracyclin repressor-like, C-terminal domain"/>
    <property type="match status" value="1"/>
</dbReference>
<dbReference type="InterPro" id="IPR009057">
    <property type="entry name" value="Homeodomain-like_sf"/>
</dbReference>
<dbReference type="OrthoDB" id="9812484at2"/>
<organism evidence="6 7">
    <name type="scientific">Anaerosporomusa subterranea</name>
    <dbReference type="NCBI Taxonomy" id="1794912"/>
    <lineage>
        <taxon>Bacteria</taxon>
        <taxon>Bacillati</taxon>
        <taxon>Bacillota</taxon>
        <taxon>Negativicutes</taxon>
        <taxon>Acetonemataceae</taxon>
        <taxon>Anaerosporomusa</taxon>
    </lineage>
</organism>
<dbReference type="RefSeq" id="WP_066245018.1">
    <property type="nucleotide sequence ID" value="NZ_LSGP01000025.1"/>
</dbReference>
<dbReference type="InterPro" id="IPR023772">
    <property type="entry name" value="DNA-bd_HTH_TetR-type_CS"/>
</dbReference>
<dbReference type="PROSITE" id="PS50977">
    <property type="entry name" value="HTH_TETR_2"/>
    <property type="match status" value="1"/>
</dbReference>
<dbReference type="PANTHER" id="PTHR47506">
    <property type="entry name" value="TRANSCRIPTIONAL REGULATORY PROTEIN"/>
    <property type="match status" value="1"/>
</dbReference>
<dbReference type="GO" id="GO:0003677">
    <property type="term" value="F:DNA binding"/>
    <property type="evidence" value="ECO:0007669"/>
    <property type="project" value="UniProtKB-UniRule"/>
</dbReference>
<dbReference type="AlphaFoldDB" id="A0A154BMW3"/>
<keyword evidence="1" id="KW-0805">Transcription regulation</keyword>
<dbReference type="PANTHER" id="PTHR47506:SF1">
    <property type="entry name" value="HTH-TYPE TRANSCRIPTIONAL REGULATOR YJDC"/>
    <property type="match status" value="1"/>
</dbReference>
<comment type="caution">
    <text evidence="6">The sequence shown here is derived from an EMBL/GenBank/DDBJ whole genome shotgun (WGS) entry which is preliminary data.</text>
</comment>
<gene>
    <name evidence="6" type="ORF">AXX12_14325</name>
</gene>
<evidence type="ECO:0000313" key="6">
    <source>
        <dbReference type="EMBL" id="KYZ75327.1"/>
    </source>
</evidence>